<dbReference type="NCBIfam" id="TIGR01103">
    <property type="entry name" value="fliP"/>
    <property type="match status" value="1"/>
</dbReference>
<dbReference type="PANTHER" id="PTHR30587:SF0">
    <property type="entry name" value="FLAGELLAR BIOSYNTHETIC PROTEIN FLIP"/>
    <property type="match status" value="1"/>
</dbReference>
<feature type="transmembrane region" description="Helical" evidence="12">
    <location>
        <begin position="48"/>
        <end position="73"/>
    </location>
</feature>
<evidence type="ECO:0000256" key="6">
    <source>
        <dbReference type="ARBA" id="ARBA00022795"/>
    </source>
</evidence>
<dbReference type="PROSITE" id="PS01060">
    <property type="entry name" value="FLIP_1"/>
    <property type="match status" value="1"/>
</dbReference>
<evidence type="ECO:0000256" key="3">
    <source>
        <dbReference type="ARBA" id="ARBA00022448"/>
    </source>
</evidence>
<dbReference type="InterPro" id="IPR005837">
    <property type="entry name" value="FliP"/>
</dbReference>
<evidence type="ECO:0000256" key="9">
    <source>
        <dbReference type="ARBA" id="ARBA00023136"/>
    </source>
</evidence>
<evidence type="ECO:0000256" key="10">
    <source>
        <dbReference type="ARBA" id="ARBA00023143"/>
    </source>
</evidence>
<evidence type="ECO:0000256" key="13">
    <source>
        <dbReference type="SAM" id="SignalP"/>
    </source>
</evidence>
<keyword evidence="14" id="KW-0966">Cell projection</keyword>
<dbReference type="PROSITE" id="PS01061">
    <property type="entry name" value="FLIP_2"/>
    <property type="match status" value="1"/>
</dbReference>
<keyword evidence="4 12" id="KW-1003">Cell membrane</keyword>
<evidence type="ECO:0000256" key="1">
    <source>
        <dbReference type="ARBA" id="ARBA00006257"/>
    </source>
</evidence>
<name>A0ABX0G6Z7_9RHOB</name>
<evidence type="ECO:0000256" key="8">
    <source>
        <dbReference type="ARBA" id="ARBA00022989"/>
    </source>
</evidence>
<dbReference type="RefSeq" id="WP_166402669.1">
    <property type="nucleotide sequence ID" value="NZ_JAANHS010000004.1"/>
</dbReference>
<dbReference type="EMBL" id="JAANHS010000004">
    <property type="protein sequence ID" value="NHB76638.1"/>
    <property type="molecule type" value="Genomic_DNA"/>
</dbReference>
<keyword evidence="9 12" id="KW-0472">Membrane</keyword>
<feature type="transmembrane region" description="Helical" evidence="12">
    <location>
        <begin position="157"/>
        <end position="178"/>
    </location>
</feature>
<comment type="function">
    <text evidence="12">Plays a role in the flagellum-specific transport system.</text>
</comment>
<evidence type="ECO:0000256" key="12">
    <source>
        <dbReference type="RuleBase" id="RU362069"/>
    </source>
</evidence>
<reference evidence="14 15" key="1">
    <citation type="journal article" date="2022" name="Microorganisms">
        <title>Genome Sequence and Characterization of a Xanthorhodopsin-Containing, Aerobic Anoxygenic Phototrophic Rhodobacter Species, Isolated from Mesophilic Conditions at Yellowstone National Park.</title>
        <authorList>
            <person name="Kyndt J.A."/>
            <person name="Robertson S."/>
            <person name="Shoffstall I.B."/>
            <person name="Ramaley R.F."/>
            <person name="Meyer T.E."/>
        </authorList>
    </citation>
    <scope>NUCLEOTIDE SEQUENCE [LARGE SCALE GENOMIC DNA]</scope>
    <source>
        <strain evidence="14 15">M37P</strain>
    </source>
</reference>
<keyword evidence="5 12" id="KW-0812">Transmembrane</keyword>
<dbReference type="NCBIfam" id="NF009438">
    <property type="entry name" value="PRK12797.1"/>
    <property type="match status" value="1"/>
</dbReference>
<gene>
    <name evidence="12 14" type="primary">fliP</name>
    <name evidence="14" type="ORF">G8O29_07760</name>
</gene>
<dbReference type="PRINTS" id="PR01302">
    <property type="entry name" value="TYPE3IMPPROT"/>
</dbReference>
<organism evidence="14 15">
    <name type="scientific">Rhodobacter calidifons</name>
    <dbReference type="NCBI Taxonomy" id="2715277"/>
    <lineage>
        <taxon>Bacteria</taxon>
        <taxon>Pseudomonadati</taxon>
        <taxon>Pseudomonadota</taxon>
        <taxon>Alphaproteobacteria</taxon>
        <taxon>Rhodobacterales</taxon>
        <taxon>Rhodobacter group</taxon>
        <taxon>Rhodobacter</taxon>
    </lineage>
</organism>
<keyword evidence="14" id="KW-0969">Cilium</keyword>
<dbReference type="PANTHER" id="PTHR30587">
    <property type="entry name" value="FLAGELLAR BIOSYNTHETIC PROTEIN FLIP"/>
    <property type="match status" value="1"/>
</dbReference>
<keyword evidence="7 12" id="KW-0653">Protein transport</keyword>
<comment type="caution">
    <text evidence="14">The sequence shown here is derived from an EMBL/GenBank/DDBJ whole genome shotgun (WGS) entry which is preliminary data.</text>
</comment>
<feature type="signal peptide" evidence="13">
    <location>
        <begin position="1"/>
        <end position="24"/>
    </location>
</feature>
<keyword evidence="15" id="KW-1185">Reference proteome</keyword>
<keyword evidence="14" id="KW-0282">Flagellum</keyword>
<keyword evidence="10" id="KW-0975">Bacterial flagellum</keyword>
<evidence type="ECO:0000313" key="15">
    <source>
        <dbReference type="Proteomes" id="UP001515660"/>
    </source>
</evidence>
<accession>A0ABX0G6Z7</accession>
<evidence type="ECO:0000256" key="4">
    <source>
        <dbReference type="ARBA" id="ARBA00022475"/>
    </source>
</evidence>
<protein>
    <recommendedName>
        <fullName evidence="2 12">Flagellar biosynthetic protein FliP</fullName>
    </recommendedName>
</protein>
<evidence type="ECO:0000313" key="14">
    <source>
        <dbReference type="EMBL" id="NHB76638.1"/>
    </source>
</evidence>
<keyword evidence="8 12" id="KW-1133">Transmembrane helix</keyword>
<proteinExistence type="inferred from homology"/>
<keyword evidence="11 12" id="KW-1006">Bacterial flagellum protein export</keyword>
<dbReference type="InterPro" id="IPR005838">
    <property type="entry name" value="T3SS_IM_P"/>
</dbReference>
<feature type="transmembrane region" description="Helical" evidence="12">
    <location>
        <begin position="190"/>
        <end position="213"/>
    </location>
</feature>
<evidence type="ECO:0000256" key="5">
    <source>
        <dbReference type="ARBA" id="ARBA00022692"/>
    </source>
</evidence>
<evidence type="ECO:0000256" key="7">
    <source>
        <dbReference type="ARBA" id="ARBA00022927"/>
    </source>
</evidence>
<evidence type="ECO:0000256" key="11">
    <source>
        <dbReference type="ARBA" id="ARBA00023225"/>
    </source>
</evidence>
<dbReference type="PRINTS" id="PR00951">
    <property type="entry name" value="FLGBIOSNFLIP"/>
</dbReference>
<sequence>MRLSAGLVPALAICLGLIAGPALAQQISIDLGGAGGETLSLRSVQLLLLITVLSILPGLAVMVTCFPFIVTVLSILRQAIGLQQAPPNMLIISLAMFLTWFVMDPVFTEAWVKGIEPMTNGTMEIGPGLQAAIAPFRAFMALRVDPETLQTLQDLRVGAPVAAPAEAPLSLLVPAFLLSEIQRAFEIGFMIYLPFLIIDLVVAAILMSMGMMMVPPAVVSLPFKLVFFVVADGWALISGALVRSYF</sequence>
<feature type="chain" id="PRO_5045224333" description="Flagellar biosynthetic protein FliP" evidence="13">
    <location>
        <begin position="25"/>
        <end position="246"/>
    </location>
</feature>
<dbReference type="Proteomes" id="UP001515660">
    <property type="component" value="Unassembled WGS sequence"/>
</dbReference>
<comment type="subcellular location">
    <subcellularLocation>
        <location evidence="12">Cell membrane</location>
        <topology evidence="12">Multi-pass membrane protein</topology>
    </subcellularLocation>
    <subcellularLocation>
        <location evidence="12">Bacterial flagellum basal body</location>
    </subcellularLocation>
</comment>
<evidence type="ECO:0000256" key="2">
    <source>
        <dbReference type="ARBA" id="ARBA00021714"/>
    </source>
</evidence>
<keyword evidence="3 12" id="KW-0813">Transport</keyword>
<keyword evidence="6 12" id="KW-1005">Bacterial flagellum biogenesis</keyword>
<comment type="similarity">
    <text evidence="1 12">Belongs to the FliP/MopC/SpaP family.</text>
</comment>
<feature type="transmembrane region" description="Helical" evidence="12">
    <location>
        <begin position="225"/>
        <end position="242"/>
    </location>
</feature>
<keyword evidence="13" id="KW-0732">Signal</keyword>
<dbReference type="Pfam" id="PF00813">
    <property type="entry name" value="FliP"/>
    <property type="match status" value="1"/>
</dbReference>
<feature type="transmembrane region" description="Helical" evidence="12">
    <location>
        <begin position="85"/>
        <end position="103"/>
    </location>
</feature>